<feature type="domain" description="DUF3700" evidence="1">
    <location>
        <begin position="2"/>
        <end position="229"/>
    </location>
</feature>
<name>A0A8T2V1S6_CERRI</name>
<gene>
    <name evidence="2" type="ORF">KP509_04G004300</name>
</gene>
<dbReference type="OrthoDB" id="2019121at2759"/>
<accession>A0A8T2V1S6</accession>
<dbReference type="Pfam" id="PF12481">
    <property type="entry name" value="DUF3700"/>
    <property type="match status" value="1"/>
</dbReference>
<comment type="caution">
    <text evidence="2">The sequence shown here is derived from an EMBL/GenBank/DDBJ whole genome shotgun (WGS) entry which is preliminary data.</text>
</comment>
<dbReference type="PANTHER" id="PTHR45952:SF4">
    <property type="entry name" value="ALUMINUM INDUCED PROTEIN WITH YGL AND LRDR MOTIFS"/>
    <property type="match status" value="1"/>
</dbReference>
<dbReference type="Gene3D" id="3.60.20.10">
    <property type="entry name" value="Glutamine Phosphoribosylpyrophosphate, subunit 1, domain 1"/>
    <property type="match status" value="1"/>
</dbReference>
<dbReference type="PANTHER" id="PTHR45952">
    <property type="entry name" value="ALUMINUM INDUCED PROTEIN WITH YGL AND LRDR MOTIFS"/>
    <property type="match status" value="1"/>
</dbReference>
<dbReference type="OMA" id="IYVDSWH"/>
<dbReference type="InterPro" id="IPR024286">
    <property type="entry name" value="DUF3700"/>
</dbReference>
<evidence type="ECO:0000259" key="1">
    <source>
        <dbReference type="SMART" id="SM01172"/>
    </source>
</evidence>
<dbReference type="InterPro" id="IPR044828">
    <property type="entry name" value="TSJT1-like"/>
</dbReference>
<dbReference type="InterPro" id="IPR029055">
    <property type="entry name" value="Ntn_hydrolases_N"/>
</dbReference>
<sequence>MLAIFGSTVANAPQELSSPCSSKTLRESRKSGNEILQIFMKEMPDAVQITLSDVTGLAYTHDKQSLPAPRSFAMTDGVFCLFQGALENLTALRQEYGLPKNVNEVMFLIQAYKTLRDRGPFPADRVLAALSGRFFFVLFDTINLTVFVAQDCEGSIPLYWGTTEDSSLAFSDKPAILKASCGKSFAPFPPGCFFSSNMGLRSYEHPLQMLKPVPRVDSHGEALGAAFKVDMAHRSHDMAMPRVGSEANWAQCI</sequence>
<reference evidence="2" key="1">
    <citation type="submission" date="2021-08" db="EMBL/GenBank/DDBJ databases">
        <title>WGS assembly of Ceratopteris richardii.</title>
        <authorList>
            <person name="Marchant D.B."/>
            <person name="Chen G."/>
            <person name="Jenkins J."/>
            <person name="Shu S."/>
            <person name="Leebens-Mack J."/>
            <person name="Grimwood J."/>
            <person name="Schmutz J."/>
            <person name="Soltis P."/>
            <person name="Soltis D."/>
            <person name="Chen Z.-H."/>
        </authorList>
    </citation>
    <scope>NUCLEOTIDE SEQUENCE</scope>
    <source>
        <strain evidence="2">Whitten #5841</strain>
        <tissue evidence="2">Leaf</tissue>
    </source>
</reference>
<organism evidence="2 3">
    <name type="scientific">Ceratopteris richardii</name>
    <name type="common">Triangle waterfern</name>
    <dbReference type="NCBI Taxonomy" id="49495"/>
    <lineage>
        <taxon>Eukaryota</taxon>
        <taxon>Viridiplantae</taxon>
        <taxon>Streptophyta</taxon>
        <taxon>Embryophyta</taxon>
        <taxon>Tracheophyta</taxon>
        <taxon>Polypodiopsida</taxon>
        <taxon>Polypodiidae</taxon>
        <taxon>Polypodiales</taxon>
        <taxon>Pteridineae</taxon>
        <taxon>Pteridaceae</taxon>
        <taxon>Parkerioideae</taxon>
        <taxon>Ceratopteris</taxon>
    </lineage>
</organism>
<evidence type="ECO:0000313" key="3">
    <source>
        <dbReference type="Proteomes" id="UP000825935"/>
    </source>
</evidence>
<dbReference type="SMART" id="SM01172">
    <property type="entry name" value="DUF3700"/>
    <property type="match status" value="1"/>
</dbReference>
<dbReference type="EMBL" id="CM035409">
    <property type="protein sequence ID" value="KAH7438188.1"/>
    <property type="molecule type" value="Genomic_DNA"/>
</dbReference>
<evidence type="ECO:0000313" key="2">
    <source>
        <dbReference type="EMBL" id="KAH7438189.1"/>
    </source>
</evidence>
<dbReference type="SUPFAM" id="SSF56235">
    <property type="entry name" value="N-terminal nucleophile aminohydrolases (Ntn hydrolases)"/>
    <property type="match status" value="1"/>
</dbReference>
<proteinExistence type="predicted"/>
<protein>
    <recommendedName>
        <fullName evidence="1">DUF3700 domain-containing protein</fullName>
    </recommendedName>
</protein>
<dbReference type="Proteomes" id="UP000825935">
    <property type="component" value="Chromosome 4"/>
</dbReference>
<dbReference type="AlphaFoldDB" id="A0A8T2V1S6"/>
<dbReference type="EMBL" id="CM035409">
    <property type="protein sequence ID" value="KAH7438189.1"/>
    <property type="molecule type" value="Genomic_DNA"/>
</dbReference>
<keyword evidence="3" id="KW-1185">Reference proteome</keyword>